<proteinExistence type="predicted"/>
<evidence type="ECO:0008006" key="4">
    <source>
        <dbReference type="Google" id="ProtNLM"/>
    </source>
</evidence>
<sequence length="96" mass="11886">MAIFPFIILKNKSLKVDKVLINHERIHFRQQLELLILPFYFLYLLMYLINLIRYRNHYLAYFNIPFEKEAYHFDNDLSYLAHRKAFAWINFTGKKR</sequence>
<gene>
    <name evidence="2" type="ORF">CPT03_18925</name>
</gene>
<organism evidence="2 3">
    <name type="scientific">Pedobacter ginsengisoli</name>
    <dbReference type="NCBI Taxonomy" id="363852"/>
    <lineage>
        <taxon>Bacteria</taxon>
        <taxon>Pseudomonadati</taxon>
        <taxon>Bacteroidota</taxon>
        <taxon>Sphingobacteriia</taxon>
        <taxon>Sphingobacteriales</taxon>
        <taxon>Sphingobacteriaceae</taxon>
        <taxon>Pedobacter</taxon>
    </lineage>
</organism>
<keyword evidence="1" id="KW-0472">Membrane</keyword>
<name>A0A2D1UCI9_9SPHI</name>
<evidence type="ECO:0000256" key="1">
    <source>
        <dbReference type="SAM" id="Phobius"/>
    </source>
</evidence>
<evidence type="ECO:0000313" key="3">
    <source>
        <dbReference type="Proteomes" id="UP000223749"/>
    </source>
</evidence>
<dbReference type="Proteomes" id="UP000223749">
    <property type="component" value="Chromosome"/>
</dbReference>
<accession>A0A2D1UCI9</accession>
<protein>
    <recommendedName>
        <fullName evidence="4">Peptidase M56 domain-containing protein</fullName>
    </recommendedName>
</protein>
<dbReference type="EMBL" id="CP024091">
    <property type="protein sequence ID" value="ATP59317.1"/>
    <property type="molecule type" value="Genomic_DNA"/>
</dbReference>
<feature type="transmembrane region" description="Helical" evidence="1">
    <location>
        <begin position="34"/>
        <end position="52"/>
    </location>
</feature>
<evidence type="ECO:0000313" key="2">
    <source>
        <dbReference type="EMBL" id="ATP59317.1"/>
    </source>
</evidence>
<reference evidence="2 3" key="1">
    <citation type="submission" date="2017-10" db="EMBL/GenBank/DDBJ databases">
        <title>Whole genome of Pedobacter ginsengisoli T01R-27 isolated from tomato rhizosphere.</title>
        <authorList>
            <person name="Weon H.-Y."/>
            <person name="Lee S.A."/>
            <person name="Sang M.K."/>
            <person name="Song J."/>
        </authorList>
    </citation>
    <scope>NUCLEOTIDE SEQUENCE [LARGE SCALE GENOMIC DNA]</scope>
    <source>
        <strain evidence="2 3">T01R-27</strain>
    </source>
</reference>
<dbReference type="AlphaFoldDB" id="A0A2D1UCI9"/>
<dbReference type="KEGG" id="pgs:CPT03_18925"/>
<keyword evidence="1" id="KW-0812">Transmembrane</keyword>
<keyword evidence="1" id="KW-1133">Transmembrane helix</keyword>
<keyword evidence="3" id="KW-1185">Reference proteome</keyword>